<dbReference type="InterPro" id="IPR013324">
    <property type="entry name" value="RNA_pol_sigma_r3/r4-like"/>
</dbReference>
<dbReference type="InterPro" id="IPR014284">
    <property type="entry name" value="RNA_pol_sigma-70_dom"/>
</dbReference>
<dbReference type="EMBL" id="VLLI01000008">
    <property type="protein sequence ID" value="TWI98684.1"/>
    <property type="molecule type" value="Genomic_DNA"/>
</dbReference>
<dbReference type="InterPro" id="IPR046531">
    <property type="entry name" value="DUF6596"/>
</dbReference>
<dbReference type="PANTHER" id="PTHR47756">
    <property type="entry name" value="BLL6612 PROTEIN-RELATED"/>
    <property type="match status" value="1"/>
</dbReference>
<dbReference type="Proteomes" id="UP000317010">
    <property type="component" value="Unassembled WGS sequence"/>
</dbReference>
<accession>A0A562TZY9</accession>
<dbReference type="SUPFAM" id="SSF88946">
    <property type="entry name" value="Sigma2 domain of RNA polymerase sigma factors"/>
    <property type="match status" value="1"/>
</dbReference>
<protein>
    <submittedName>
        <fullName evidence="3">RNA polymerase sigma-70 factor (ECF subfamily)</fullName>
    </submittedName>
</protein>
<dbReference type="Pfam" id="PF20239">
    <property type="entry name" value="DUF6596"/>
    <property type="match status" value="1"/>
</dbReference>
<proteinExistence type="predicted"/>
<dbReference type="GO" id="GO:0003700">
    <property type="term" value="F:DNA-binding transcription factor activity"/>
    <property type="evidence" value="ECO:0007669"/>
    <property type="project" value="InterPro"/>
</dbReference>
<dbReference type="NCBIfam" id="TIGR02937">
    <property type="entry name" value="sigma70-ECF"/>
    <property type="match status" value="1"/>
</dbReference>
<dbReference type="InterPro" id="IPR013325">
    <property type="entry name" value="RNA_pol_sigma_r2"/>
</dbReference>
<evidence type="ECO:0000259" key="1">
    <source>
        <dbReference type="Pfam" id="PF04542"/>
    </source>
</evidence>
<sequence>MQQQELIPHLFRTEYSKIVAVLCRRFGFEQMETAEDIASETFLTAAQSWRLNGAPKNPTAWLYSVAKNKAKNHLQRNTIFETKVAAEIRNNMSQIDENEIDLSPQNIKDSQLQMMFAICHPALSSETQIGLSLRILCGFGIDEIAEAFLTNKETINKRLYRGREKLRQEKINIEFPGPTEIDQRLENVLTTIYLLFSEGYYSVSQNNTLRKELCFEAMRLCHILIENEHTNKPQVNALLSLMYFHASRFEARIDKNGDLVLYDEQDTSLWNNEMISKGACFLKCATGGEHLSKYHLEAVIAYWNTQKADTPEKWENILQLYNRLLQIEYSPIAALNRTYALSKANGKQQAIIEAEKLNLVTNHFYFALLGELYTDIDNQKALQNFQKALSLAKTETDKRLMSRKIEKLLSVIDP</sequence>
<gene>
    <name evidence="3" type="ORF">JN11_02872</name>
</gene>
<dbReference type="Gene3D" id="1.10.10.10">
    <property type="entry name" value="Winged helix-like DNA-binding domain superfamily/Winged helix DNA-binding domain"/>
    <property type="match status" value="1"/>
</dbReference>
<dbReference type="OrthoDB" id="9780299at2"/>
<feature type="domain" description="DUF6596" evidence="2">
    <location>
        <begin position="184"/>
        <end position="285"/>
    </location>
</feature>
<dbReference type="GO" id="GO:0006352">
    <property type="term" value="P:DNA-templated transcription initiation"/>
    <property type="evidence" value="ECO:0007669"/>
    <property type="project" value="InterPro"/>
</dbReference>
<evidence type="ECO:0000313" key="3">
    <source>
        <dbReference type="EMBL" id="TWI98684.1"/>
    </source>
</evidence>
<dbReference type="PANTHER" id="PTHR47756:SF2">
    <property type="entry name" value="BLL6612 PROTEIN"/>
    <property type="match status" value="1"/>
</dbReference>
<dbReference type="RefSeq" id="WP_144913542.1">
    <property type="nucleotide sequence ID" value="NZ_VLLI01000008.1"/>
</dbReference>
<feature type="domain" description="RNA polymerase sigma-70 region 2" evidence="1">
    <location>
        <begin position="14"/>
        <end position="77"/>
    </location>
</feature>
<dbReference type="SUPFAM" id="SSF88659">
    <property type="entry name" value="Sigma3 and sigma4 domains of RNA polymerase sigma factors"/>
    <property type="match status" value="1"/>
</dbReference>
<dbReference type="InterPro" id="IPR036388">
    <property type="entry name" value="WH-like_DNA-bd_sf"/>
</dbReference>
<evidence type="ECO:0000313" key="4">
    <source>
        <dbReference type="Proteomes" id="UP000317010"/>
    </source>
</evidence>
<organism evidence="3 4">
    <name type="scientific">Mucilaginibacter frigoritolerans</name>
    <dbReference type="NCBI Taxonomy" id="652788"/>
    <lineage>
        <taxon>Bacteria</taxon>
        <taxon>Pseudomonadati</taxon>
        <taxon>Bacteroidota</taxon>
        <taxon>Sphingobacteriia</taxon>
        <taxon>Sphingobacteriales</taxon>
        <taxon>Sphingobacteriaceae</taxon>
        <taxon>Mucilaginibacter</taxon>
    </lineage>
</organism>
<reference evidence="3 4" key="1">
    <citation type="submission" date="2019-07" db="EMBL/GenBank/DDBJ databases">
        <title>Genomic Encyclopedia of Archaeal and Bacterial Type Strains, Phase II (KMG-II): from individual species to whole genera.</title>
        <authorList>
            <person name="Goeker M."/>
        </authorList>
    </citation>
    <scope>NUCLEOTIDE SEQUENCE [LARGE SCALE GENOMIC DNA]</scope>
    <source>
        <strain evidence="3 4">ATCC BAA-1854</strain>
    </source>
</reference>
<dbReference type="Pfam" id="PF04542">
    <property type="entry name" value="Sigma70_r2"/>
    <property type="match status" value="1"/>
</dbReference>
<name>A0A562TZY9_9SPHI</name>
<dbReference type="AlphaFoldDB" id="A0A562TZY9"/>
<dbReference type="Gene3D" id="1.10.1740.10">
    <property type="match status" value="1"/>
</dbReference>
<dbReference type="InterPro" id="IPR007627">
    <property type="entry name" value="RNA_pol_sigma70_r2"/>
</dbReference>
<evidence type="ECO:0000259" key="2">
    <source>
        <dbReference type="Pfam" id="PF20239"/>
    </source>
</evidence>
<comment type="caution">
    <text evidence="3">The sequence shown here is derived from an EMBL/GenBank/DDBJ whole genome shotgun (WGS) entry which is preliminary data.</text>
</comment>
<keyword evidence="4" id="KW-1185">Reference proteome</keyword>